<feature type="region of interest" description="Disordered" evidence="7">
    <location>
        <begin position="1"/>
        <end position="240"/>
    </location>
</feature>
<reference evidence="9" key="1">
    <citation type="journal article" date="2020" name="Stud. Mycol.">
        <title>101 Dothideomycetes genomes: a test case for predicting lifestyles and emergence of pathogens.</title>
        <authorList>
            <person name="Haridas S."/>
            <person name="Albert R."/>
            <person name="Binder M."/>
            <person name="Bloem J."/>
            <person name="Labutti K."/>
            <person name="Salamov A."/>
            <person name="Andreopoulos B."/>
            <person name="Baker S."/>
            <person name="Barry K."/>
            <person name="Bills G."/>
            <person name="Bluhm B."/>
            <person name="Cannon C."/>
            <person name="Castanera R."/>
            <person name="Culley D."/>
            <person name="Daum C."/>
            <person name="Ezra D."/>
            <person name="Gonzalez J."/>
            <person name="Henrissat B."/>
            <person name="Kuo A."/>
            <person name="Liang C."/>
            <person name="Lipzen A."/>
            <person name="Lutzoni F."/>
            <person name="Magnuson J."/>
            <person name="Mondo S."/>
            <person name="Nolan M."/>
            <person name="Ohm R."/>
            <person name="Pangilinan J."/>
            <person name="Park H.-J."/>
            <person name="Ramirez L."/>
            <person name="Alfaro M."/>
            <person name="Sun H."/>
            <person name="Tritt A."/>
            <person name="Yoshinaga Y."/>
            <person name="Zwiers L.-H."/>
            <person name="Turgeon B."/>
            <person name="Goodwin S."/>
            <person name="Spatafora J."/>
            <person name="Crous P."/>
            <person name="Grigoriev I."/>
        </authorList>
    </citation>
    <scope>NUCLEOTIDE SEQUENCE</scope>
    <source>
        <strain evidence="9">CBS 109.77</strain>
    </source>
</reference>
<feature type="region of interest" description="Disordered" evidence="7">
    <location>
        <begin position="323"/>
        <end position="357"/>
    </location>
</feature>
<evidence type="ECO:0000259" key="8">
    <source>
        <dbReference type="PROSITE" id="PS50011"/>
    </source>
</evidence>
<dbReference type="InterPro" id="IPR017441">
    <property type="entry name" value="Protein_kinase_ATP_BS"/>
</dbReference>
<feature type="compositionally biased region" description="Basic residues" evidence="7">
    <location>
        <begin position="53"/>
        <end position="74"/>
    </location>
</feature>
<evidence type="ECO:0000256" key="4">
    <source>
        <dbReference type="ARBA" id="ARBA00022777"/>
    </source>
</evidence>
<protein>
    <submittedName>
        <fullName evidence="9">Kinase-like protein</fullName>
    </submittedName>
</protein>
<evidence type="ECO:0000256" key="1">
    <source>
        <dbReference type="ARBA" id="ARBA00022527"/>
    </source>
</evidence>
<dbReference type="InterPro" id="IPR000719">
    <property type="entry name" value="Prot_kinase_dom"/>
</dbReference>
<evidence type="ECO:0000256" key="5">
    <source>
        <dbReference type="ARBA" id="ARBA00022840"/>
    </source>
</evidence>
<feature type="compositionally biased region" description="Basic and acidic residues" evidence="7">
    <location>
        <begin position="137"/>
        <end position="164"/>
    </location>
</feature>
<dbReference type="InterPro" id="IPR008271">
    <property type="entry name" value="Ser/Thr_kinase_AS"/>
</dbReference>
<dbReference type="PANTHER" id="PTHR24058">
    <property type="entry name" value="DUAL SPECIFICITY PROTEIN KINASE"/>
    <property type="match status" value="1"/>
</dbReference>
<accession>A0A6A6WWG9</accession>
<evidence type="ECO:0000256" key="2">
    <source>
        <dbReference type="ARBA" id="ARBA00022679"/>
    </source>
</evidence>
<feature type="domain" description="Protein kinase" evidence="8">
    <location>
        <begin position="488"/>
        <end position="817"/>
    </location>
</feature>
<evidence type="ECO:0000313" key="9">
    <source>
        <dbReference type="EMBL" id="KAF2788248.1"/>
    </source>
</evidence>
<dbReference type="PROSITE" id="PS00108">
    <property type="entry name" value="PROTEIN_KINASE_ST"/>
    <property type="match status" value="1"/>
</dbReference>
<evidence type="ECO:0000256" key="7">
    <source>
        <dbReference type="SAM" id="MobiDB-lite"/>
    </source>
</evidence>
<proteinExistence type="predicted"/>
<feature type="compositionally biased region" description="Polar residues" evidence="7">
    <location>
        <begin position="219"/>
        <end position="240"/>
    </location>
</feature>
<dbReference type="OrthoDB" id="9332038at2759"/>
<dbReference type="PROSITE" id="PS50011">
    <property type="entry name" value="PROTEIN_KINASE_DOM"/>
    <property type="match status" value="1"/>
</dbReference>
<keyword evidence="10" id="KW-1185">Reference proteome</keyword>
<dbReference type="SMART" id="SM00220">
    <property type="entry name" value="S_TKc"/>
    <property type="match status" value="1"/>
</dbReference>
<feature type="region of interest" description="Disordered" evidence="7">
    <location>
        <begin position="393"/>
        <end position="457"/>
    </location>
</feature>
<evidence type="ECO:0000256" key="3">
    <source>
        <dbReference type="ARBA" id="ARBA00022741"/>
    </source>
</evidence>
<dbReference type="GO" id="GO:0004674">
    <property type="term" value="F:protein serine/threonine kinase activity"/>
    <property type="evidence" value="ECO:0007669"/>
    <property type="project" value="UniProtKB-KW"/>
</dbReference>
<dbReference type="InterPro" id="IPR011009">
    <property type="entry name" value="Kinase-like_dom_sf"/>
</dbReference>
<dbReference type="EMBL" id="MU002233">
    <property type="protein sequence ID" value="KAF2788248.1"/>
    <property type="molecule type" value="Genomic_DNA"/>
</dbReference>
<feature type="binding site" evidence="6">
    <location>
        <position position="527"/>
    </location>
    <ligand>
        <name>ATP</name>
        <dbReference type="ChEBI" id="CHEBI:30616"/>
    </ligand>
</feature>
<sequence>MASRASSVSEGEVADTQLKANTLSQPHPAAIDGSGSAFGLDGASDHYGSGRPYHPRSRSPSPYRRKPDRSRSPYRRMPDRSPSPYRRKPTRSPSPFRRTHDRSPSPYRHGRGNRGGHSHDSRSSHNKRKGSPPPRPGRPDKRYYADKGRHDDRRPKTHNDDARGGPRSQKTRTDTGNRPYPSPISYADNEQAIPVPGFRDAQHGRNNGRQQTDKGPKSWSHTQGGDVKQSATPAVRSGQSNDIKMYAVLPHSTNNFIYTRRTDADDEPDYTLTLAVEDIAPSEESREEKKRKWAAKRAEIAARQAAGASNDIHLRQQAIINNATESTTPNVASPAGQVEPMNSPPADSPRYVESGPASPDVMIIDKQDGAIEGDSPSAANYDPTEDMLEDRARAVRKAQQTEVSSTDVNETDPGLEPTIPHKEQSAPANTGKRDYDMFASDDEENGEEEDENETPKGTVLDAKLLDNWDDADGYYKIIHNELVNAGKYRMLGVLGRGVFANVAKAEDVKDQSGEKKGKLVAIKIVRKIDMMRQASQKEMDFVRRLNEADPPDKRNIIRLLGSFDHKGHLCIVFEHMAKNLRDLLKEDTNGHGLSLQAVKMYSRQMFNGLQHLRDNQIIHLDLKPDNILVSHDKKSVKLCDLGTAADKRDIIDHTQYLVSRFYRAPEIVLDMEYGYAIDMWAIGCTMYELWTGKILFTGRSNNQMIKAFLECLGWPSEKLLRKGHPLCVSVHFESGPPLKFISREVDQQGNLSVRKIEQQKKISRDLKSRVLDAARGITEGGPSTAELADFADLLGATLNWNVEKRIQPKEALAHKLFATKPLIPRAAVIKPSLVKRGGSAYKR</sequence>
<keyword evidence="5 6" id="KW-0067">ATP-binding</keyword>
<gene>
    <name evidence="9" type="ORF">K505DRAFT_353325</name>
</gene>
<evidence type="ECO:0000313" key="10">
    <source>
        <dbReference type="Proteomes" id="UP000799757"/>
    </source>
</evidence>
<dbReference type="PROSITE" id="PS00107">
    <property type="entry name" value="PROTEIN_KINASE_ATP"/>
    <property type="match status" value="1"/>
</dbReference>
<evidence type="ECO:0000256" key="6">
    <source>
        <dbReference type="PROSITE-ProRule" id="PRU10141"/>
    </source>
</evidence>
<keyword evidence="4 9" id="KW-0418">Kinase</keyword>
<keyword evidence="3 6" id="KW-0547">Nucleotide-binding</keyword>
<organism evidence="9 10">
    <name type="scientific">Melanomma pulvis-pyrius CBS 109.77</name>
    <dbReference type="NCBI Taxonomy" id="1314802"/>
    <lineage>
        <taxon>Eukaryota</taxon>
        <taxon>Fungi</taxon>
        <taxon>Dikarya</taxon>
        <taxon>Ascomycota</taxon>
        <taxon>Pezizomycotina</taxon>
        <taxon>Dothideomycetes</taxon>
        <taxon>Pleosporomycetidae</taxon>
        <taxon>Pleosporales</taxon>
        <taxon>Melanommataceae</taxon>
        <taxon>Melanomma</taxon>
    </lineage>
</organism>
<dbReference type="AlphaFoldDB" id="A0A6A6WWG9"/>
<keyword evidence="2" id="KW-0808">Transferase</keyword>
<dbReference type="SUPFAM" id="SSF56112">
    <property type="entry name" value="Protein kinase-like (PK-like)"/>
    <property type="match status" value="1"/>
</dbReference>
<dbReference type="Pfam" id="PF00069">
    <property type="entry name" value="Pkinase"/>
    <property type="match status" value="1"/>
</dbReference>
<name>A0A6A6WWG9_9PLEO</name>
<feature type="compositionally biased region" description="Acidic residues" evidence="7">
    <location>
        <begin position="439"/>
        <end position="452"/>
    </location>
</feature>
<dbReference type="InterPro" id="IPR050494">
    <property type="entry name" value="Ser_Thr_dual-spec_kinase"/>
</dbReference>
<dbReference type="PANTHER" id="PTHR24058:SF103">
    <property type="entry name" value="SERINE_THREONINE-PROTEIN KINASE PRP4 HOMOLOG"/>
    <property type="match status" value="1"/>
</dbReference>
<feature type="compositionally biased region" description="Polar residues" evidence="7">
    <location>
        <begin position="398"/>
        <end position="408"/>
    </location>
</feature>
<dbReference type="Proteomes" id="UP000799757">
    <property type="component" value="Unassembled WGS sequence"/>
</dbReference>
<keyword evidence="1" id="KW-0723">Serine/threonine-protein kinase</keyword>
<dbReference type="Gene3D" id="3.30.200.20">
    <property type="entry name" value="Phosphorylase Kinase, domain 1"/>
    <property type="match status" value="1"/>
</dbReference>
<dbReference type="Gene3D" id="1.10.510.10">
    <property type="entry name" value="Transferase(Phosphotransferase) domain 1"/>
    <property type="match status" value="1"/>
</dbReference>
<dbReference type="GO" id="GO:0005524">
    <property type="term" value="F:ATP binding"/>
    <property type="evidence" value="ECO:0007669"/>
    <property type="project" value="UniProtKB-UniRule"/>
</dbReference>